<feature type="transmembrane region" description="Helical" evidence="1">
    <location>
        <begin position="69"/>
        <end position="89"/>
    </location>
</feature>
<keyword evidence="1" id="KW-1133">Transmembrane helix</keyword>
<protein>
    <submittedName>
        <fullName evidence="2">DUF5313 domain-containing protein</fullName>
    </submittedName>
</protein>
<sequence length="139" mass="15956">MTDNNAAPTKPNPLQYVRYCYGGRLPNSMRDWVRHDLAGKGATRRMMVRMFIPAVLILAPFWLIPTTLYVHLGMTLPILIPFVYFSHALNKVWRRHMLRTHGLNPGLVDEISRQKKAHVHQAYADKYGPRIGPPSSHDV</sequence>
<reference evidence="2 3" key="1">
    <citation type="submission" date="2023-08" db="EMBL/GenBank/DDBJ databases">
        <authorList>
            <person name="Folkvardsen B D."/>
            <person name="Norman A."/>
        </authorList>
    </citation>
    <scope>NUCLEOTIDE SEQUENCE [LARGE SCALE GENOMIC DNA]</scope>
    <source>
        <strain evidence="2 3">Mu0053</strain>
    </source>
</reference>
<keyword evidence="1" id="KW-0812">Transmembrane</keyword>
<dbReference type="RefSeq" id="WP_308478502.1">
    <property type="nucleotide sequence ID" value="NZ_OY726397.1"/>
</dbReference>
<dbReference type="InterPro" id="IPR035197">
    <property type="entry name" value="DUF5313"/>
</dbReference>
<name>A0ABM9LWP2_9MYCO</name>
<organism evidence="2 3">
    <name type="scientific">[Mycobacterium] burgundiense</name>
    <dbReference type="NCBI Taxonomy" id="3064286"/>
    <lineage>
        <taxon>Bacteria</taxon>
        <taxon>Bacillati</taxon>
        <taxon>Actinomycetota</taxon>
        <taxon>Actinomycetes</taxon>
        <taxon>Mycobacteriales</taxon>
        <taxon>Mycobacteriaceae</taxon>
        <taxon>Mycolicibacterium</taxon>
    </lineage>
</organism>
<dbReference type="EMBL" id="OY726397">
    <property type="protein sequence ID" value="CAJ1506007.1"/>
    <property type="molecule type" value="Genomic_DNA"/>
</dbReference>
<dbReference type="Pfam" id="PF17240">
    <property type="entry name" value="DUF5313"/>
    <property type="match status" value="1"/>
</dbReference>
<keyword evidence="1" id="KW-0472">Membrane</keyword>
<feature type="transmembrane region" description="Helical" evidence="1">
    <location>
        <begin position="46"/>
        <end position="63"/>
    </location>
</feature>
<evidence type="ECO:0000313" key="2">
    <source>
        <dbReference type="EMBL" id="CAJ1506007.1"/>
    </source>
</evidence>
<accession>A0ABM9LWP2</accession>
<evidence type="ECO:0000256" key="1">
    <source>
        <dbReference type="SAM" id="Phobius"/>
    </source>
</evidence>
<proteinExistence type="predicted"/>
<gene>
    <name evidence="2" type="ORF">MU0053_003082</name>
</gene>
<evidence type="ECO:0000313" key="3">
    <source>
        <dbReference type="Proteomes" id="UP001190465"/>
    </source>
</evidence>
<dbReference type="Proteomes" id="UP001190465">
    <property type="component" value="Chromosome"/>
</dbReference>
<keyword evidence="3" id="KW-1185">Reference proteome</keyword>